<evidence type="ECO:0000256" key="10">
    <source>
        <dbReference type="ARBA" id="ARBA00022842"/>
    </source>
</evidence>
<dbReference type="InterPro" id="IPR015890">
    <property type="entry name" value="Chorismate_C"/>
</dbReference>
<dbReference type="InterPro" id="IPR019999">
    <property type="entry name" value="Anth_synth_I-like"/>
</dbReference>
<protein>
    <recommendedName>
        <fullName evidence="6 15">Anthranilate synthase component 1</fullName>
        <ecNumber evidence="5 15">4.1.3.27</ecNumber>
    </recommendedName>
</protein>
<evidence type="ECO:0000256" key="6">
    <source>
        <dbReference type="ARBA" id="ARBA00020653"/>
    </source>
</evidence>
<keyword evidence="10 15" id="KW-0460">Magnesium</keyword>
<keyword evidence="9 15" id="KW-0822">Tryptophan biosynthesis</keyword>
<feature type="domain" description="Chorismate-utilising enzyme C-terminal" evidence="16">
    <location>
        <begin position="249"/>
        <end position="502"/>
    </location>
</feature>
<dbReference type="EMBL" id="CP000804">
    <property type="protein sequence ID" value="ABU58240.1"/>
    <property type="molecule type" value="Genomic_DNA"/>
</dbReference>
<evidence type="ECO:0000256" key="4">
    <source>
        <dbReference type="ARBA" id="ARBA00011575"/>
    </source>
</evidence>
<evidence type="ECO:0000256" key="3">
    <source>
        <dbReference type="ARBA" id="ARBA00009562"/>
    </source>
</evidence>
<evidence type="ECO:0000313" key="19">
    <source>
        <dbReference type="Proteomes" id="UP000000263"/>
    </source>
</evidence>
<evidence type="ECO:0000256" key="13">
    <source>
        <dbReference type="ARBA" id="ARBA00025634"/>
    </source>
</evidence>
<evidence type="ECO:0000256" key="12">
    <source>
        <dbReference type="ARBA" id="ARBA00023239"/>
    </source>
</evidence>
<dbReference type="eggNOG" id="COG0147">
    <property type="taxonomic scope" value="Bacteria"/>
</dbReference>
<dbReference type="InterPro" id="IPR005801">
    <property type="entry name" value="ADC_synthase"/>
</dbReference>
<dbReference type="HOGENOM" id="CLU_006493_9_3_0"/>
<evidence type="ECO:0000256" key="8">
    <source>
        <dbReference type="ARBA" id="ARBA00022723"/>
    </source>
</evidence>
<comment type="pathway">
    <text evidence="2 15">Amino-acid biosynthesis; L-tryptophan biosynthesis; L-tryptophan from chorismate: step 1/5.</text>
</comment>
<evidence type="ECO:0000256" key="1">
    <source>
        <dbReference type="ARBA" id="ARBA00001946"/>
    </source>
</evidence>
<keyword evidence="8 15" id="KW-0479">Metal-binding</keyword>
<dbReference type="Proteomes" id="UP000000263">
    <property type="component" value="Chromosome"/>
</dbReference>
<evidence type="ECO:0000256" key="15">
    <source>
        <dbReference type="RuleBase" id="RU364045"/>
    </source>
</evidence>
<name>A7NL67_ROSCS</name>
<comment type="catalytic activity">
    <reaction evidence="14 15">
        <text>chorismate + L-glutamine = anthranilate + pyruvate + L-glutamate + H(+)</text>
        <dbReference type="Rhea" id="RHEA:21732"/>
        <dbReference type="ChEBI" id="CHEBI:15361"/>
        <dbReference type="ChEBI" id="CHEBI:15378"/>
        <dbReference type="ChEBI" id="CHEBI:16567"/>
        <dbReference type="ChEBI" id="CHEBI:29748"/>
        <dbReference type="ChEBI" id="CHEBI:29985"/>
        <dbReference type="ChEBI" id="CHEBI:58359"/>
        <dbReference type="EC" id="4.1.3.27"/>
    </reaction>
</comment>
<dbReference type="Pfam" id="PF00425">
    <property type="entry name" value="Chorismate_bind"/>
    <property type="match status" value="1"/>
</dbReference>
<evidence type="ECO:0000256" key="9">
    <source>
        <dbReference type="ARBA" id="ARBA00022822"/>
    </source>
</evidence>
<dbReference type="NCBIfam" id="TIGR00564">
    <property type="entry name" value="trpE_most"/>
    <property type="match status" value="1"/>
</dbReference>
<dbReference type="PANTHER" id="PTHR11236:SF48">
    <property type="entry name" value="ISOCHORISMATE SYNTHASE MENF"/>
    <property type="match status" value="1"/>
</dbReference>
<feature type="domain" description="Anthranilate synthase component I N-terminal" evidence="17">
    <location>
        <begin position="29"/>
        <end position="167"/>
    </location>
</feature>
<evidence type="ECO:0000256" key="14">
    <source>
        <dbReference type="ARBA" id="ARBA00047683"/>
    </source>
</evidence>
<organism evidence="18 19">
    <name type="scientific">Roseiflexus castenholzii (strain DSM 13941 / HLO8)</name>
    <dbReference type="NCBI Taxonomy" id="383372"/>
    <lineage>
        <taxon>Bacteria</taxon>
        <taxon>Bacillati</taxon>
        <taxon>Chloroflexota</taxon>
        <taxon>Chloroflexia</taxon>
        <taxon>Chloroflexales</taxon>
        <taxon>Roseiflexineae</taxon>
        <taxon>Roseiflexaceae</taxon>
        <taxon>Roseiflexus</taxon>
    </lineage>
</organism>
<dbReference type="RefSeq" id="WP_012120664.1">
    <property type="nucleotide sequence ID" value="NC_009767.1"/>
</dbReference>
<reference evidence="18 19" key="1">
    <citation type="submission" date="2007-08" db="EMBL/GenBank/DDBJ databases">
        <title>Complete sequence of Roseiflexus castenholzii DSM 13941.</title>
        <authorList>
            <consortium name="US DOE Joint Genome Institute"/>
            <person name="Copeland A."/>
            <person name="Lucas S."/>
            <person name="Lapidus A."/>
            <person name="Barry K."/>
            <person name="Glavina del Rio T."/>
            <person name="Dalin E."/>
            <person name="Tice H."/>
            <person name="Pitluck S."/>
            <person name="Thompson L.S."/>
            <person name="Brettin T."/>
            <person name="Bruce D."/>
            <person name="Detter J.C."/>
            <person name="Han C."/>
            <person name="Tapia R."/>
            <person name="Schmutz J."/>
            <person name="Larimer F."/>
            <person name="Land M."/>
            <person name="Hauser L."/>
            <person name="Kyrpides N."/>
            <person name="Mikhailova N."/>
            <person name="Bryant D.A."/>
            <person name="Hanada S."/>
            <person name="Tsukatani Y."/>
            <person name="Richardson P."/>
        </authorList>
    </citation>
    <scope>NUCLEOTIDE SEQUENCE [LARGE SCALE GENOMIC DNA]</scope>
    <source>
        <strain evidence="19">DSM 13941 / HLO8</strain>
    </source>
</reference>
<comment type="similarity">
    <text evidence="3 15">Belongs to the anthranilate synthase component I family.</text>
</comment>
<evidence type="ECO:0000259" key="16">
    <source>
        <dbReference type="Pfam" id="PF00425"/>
    </source>
</evidence>
<dbReference type="SUPFAM" id="SSF56322">
    <property type="entry name" value="ADC synthase"/>
    <property type="match status" value="1"/>
</dbReference>
<dbReference type="InterPro" id="IPR006805">
    <property type="entry name" value="Anth_synth_I_N"/>
</dbReference>
<dbReference type="OrthoDB" id="9803598at2"/>
<dbReference type="GO" id="GO:0046872">
    <property type="term" value="F:metal ion binding"/>
    <property type="evidence" value="ECO:0007669"/>
    <property type="project" value="UniProtKB-KW"/>
</dbReference>
<evidence type="ECO:0000259" key="17">
    <source>
        <dbReference type="Pfam" id="PF04715"/>
    </source>
</evidence>
<keyword evidence="12 15" id="KW-0456">Lyase</keyword>
<dbReference type="InterPro" id="IPR005256">
    <property type="entry name" value="Anth_synth_I_PabB"/>
</dbReference>
<evidence type="ECO:0000256" key="2">
    <source>
        <dbReference type="ARBA" id="ARBA00004873"/>
    </source>
</evidence>
<dbReference type="GO" id="GO:0004049">
    <property type="term" value="F:anthranilate synthase activity"/>
    <property type="evidence" value="ECO:0007669"/>
    <property type="project" value="UniProtKB-EC"/>
</dbReference>
<keyword evidence="19" id="KW-1185">Reference proteome</keyword>
<dbReference type="Pfam" id="PF04715">
    <property type="entry name" value="Anth_synt_I_N"/>
    <property type="match status" value="1"/>
</dbReference>
<evidence type="ECO:0000256" key="11">
    <source>
        <dbReference type="ARBA" id="ARBA00023141"/>
    </source>
</evidence>
<dbReference type="EC" id="4.1.3.27" evidence="5 15"/>
<comment type="subunit">
    <text evidence="4 15">Heterotetramer consisting of two non-identical subunits: a beta subunit (TrpG) and a large alpha subunit (TrpE).</text>
</comment>
<dbReference type="UniPathway" id="UPA00035">
    <property type="reaction ID" value="UER00040"/>
</dbReference>
<dbReference type="STRING" id="383372.Rcas_2156"/>
<evidence type="ECO:0000313" key="18">
    <source>
        <dbReference type="EMBL" id="ABU58240.1"/>
    </source>
</evidence>
<sequence length="517" mass="57355">MKLFPSLQEMRALVGQGNLCPLYAEVLADLETPVSAFLKVAREPWSFLLESVEGGQHIARYSFIGVEPYMTLRFDQGVASAVQGGYKQTLPYTDPLHVLHSYLSAYRPVRLPDLPRFVGGAVGYFSYETVGYFERLPRPEKRGYAMPEGLWQFVDTLLVFDHLRHKIKVLTHVHLDDPDLEGAYQRAAARIEALIERLRQPLPLHNHALPAERDSAETPQERTFSFVANYEPWPSETSAPVTIASNVTRDEYMRRVNVAKEYIAAGDIFQVVPSQRFSRPVRVHPFAIYRALRTINPSPYMFYLHTPEGDLVGASPELLVRVEEGIVTTHPIAGTRRRGKDPEEDARLAQELLADEKERAEHLMLVDLGRNDLGRVSEPGTVRVPAFMEVEKFSHVMHLVSHVTGKLRSDMTALDALRAVFPAGTVSGAPKIRAMEIIAELEGEQRGIYAGAVGHVGFNGDLDTCIALRTMVVKDGIAYVQAGGGVVADSDPAAEYEESCNKAAALLRAIDAAEGDL</sequence>
<evidence type="ECO:0000256" key="7">
    <source>
        <dbReference type="ARBA" id="ARBA00022605"/>
    </source>
</evidence>
<keyword evidence="11 15" id="KW-0057">Aromatic amino acid biosynthesis</keyword>
<comment type="function">
    <text evidence="13 15">Part of a heterotetrameric complex that catalyzes the two-step biosynthesis of anthranilate, an intermediate in the biosynthesis of L-tryptophan. In the first step, the glutamine-binding beta subunit (TrpG) of anthranilate synthase (AS) provides the glutamine amidotransferase activity which generates ammonia as a substrate that, along with chorismate, is used in the second step, catalyzed by the large alpha subunit of AS (TrpE) to produce anthranilate. In the absence of TrpG, TrpE can synthesize anthranilate directly from chorismate and high concentrations of ammonia.</text>
</comment>
<accession>A7NL67</accession>
<evidence type="ECO:0000256" key="5">
    <source>
        <dbReference type="ARBA" id="ARBA00012266"/>
    </source>
</evidence>
<proteinExistence type="inferred from homology"/>
<gene>
    <name evidence="15" type="primary">trpE</name>
    <name evidence="18" type="ordered locus">Rcas_2156</name>
</gene>
<keyword evidence="7 15" id="KW-0028">Amino-acid biosynthesis</keyword>
<dbReference type="Gene3D" id="3.60.120.10">
    <property type="entry name" value="Anthranilate synthase"/>
    <property type="match status" value="1"/>
</dbReference>
<dbReference type="GO" id="GO:0000162">
    <property type="term" value="P:L-tryptophan biosynthetic process"/>
    <property type="evidence" value="ECO:0007669"/>
    <property type="project" value="UniProtKB-UniPathway"/>
</dbReference>
<comment type="cofactor">
    <cofactor evidence="1 15">
        <name>Mg(2+)</name>
        <dbReference type="ChEBI" id="CHEBI:18420"/>
    </cofactor>
</comment>
<dbReference type="PRINTS" id="PR00095">
    <property type="entry name" value="ANTSNTHASEI"/>
</dbReference>
<dbReference type="KEGG" id="rca:Rcas_2156"/>
<dbReference type="AlphaFoldDB" id="A7NL67"/>
<dbReference type="PANTHER" id="PTHR11236">
    <property type="entry name" value="AMINOBENZOATE/ANTHRANILATE SYNTHASE"/>
    <property type="match status" value="1"/>
</dbReference>